<evidence type="ECO:0000259" key="1">
    <source>
        <dbReference type="Pfam" id="PF10547"/>
    </source>
</evidence>
<dbReference type="InterPro" id="IPR018875">
    <property type="entry name" value="Antirepressor_Ant_N"/>
</dbReference>
<feature type="domain" description="Antirepressor protein ant N-terminal" evidence="1">
    <location>
        <begin position="13"/>
        <end position="122"/>
    </location>
</feature>
<accession>A0ABU9S0J1</accession>
<dbReference type="PRINTS" id="PR01994">
    <property type="entry name" value="ANTIREPRESSR"/>
</dbReference>
<name>A0ABU9S0J1_9BURK</name>
<keyword evidence="3" id="KW-1185">Reference proteome</keyword>
<proteinExistence type="predicted"/>
<dbReference type="Proteomes" id="UP001489897">
    <property type="component" value="Unassembled WGS sequence"/>
</dbReference>
<evidence type="ECO:0000313" key="2">
    <source>
        <dbReference type="EMBL" id="MEM5425847.1"/>
    </source>
</evidence>
<dbReference type="RefSeq" id="WP_342949680.1">
    <property type="nucleotide sequence ID" value="NZ_JAYMRV010000013.1"/>
</dbReference>
<organism evidence="2 3">
    <name type="scientific">Paraburkholderia ferrariae</name>
    <dbReference type="NCBI Taxonomy" id="386056"/>
    <lineage>
        <taxon>Bacteria</taxon>
        <taxon>Pseudomonadati</taxon>
        <taxon>Pseudomonadota</taxon>
        <taxon>Betaproteobacteria</taxon>
        <taxon>Burkholderiales</taxon>
        <taxon>Burkholderiaceae</taxon>
        <taxon>Paraburkholderia</taxon>
    </lineage>
</organism>
<evidence type="ECO:0000313" key="3">
    <source>
        <dbReference type="Proteomes" id="UP001489897"/>
    </source>
</evidence>
<dbReference type="Pfam" id="PF10547">
    <property type="entry name" value="P22_AR_N"/>
    <property type="match status" value="1"/>
</dbReference>
<protein>
    <submittedName>
        <fullName evidence="2">Phage antirepressor N-terminal domain-containing protein</fullName>
    </submittedName>
</protein>
<sequence length="229" mass="25739">MHASTRALTRQLKVPFHGTDLHIVEHIGQPYTPMKPIVEGMGLTWHGQHGKLKDNAHRWGILDLRIPSAGGPQIMICVPLRKLPGWLASIEPGKVKDIAIRDRVILYQDSCDDALWRHWNEQITARPRAGDAKSTVADRADALRFATELVIDRHVPYSAAYQVMRLYAGTPSFRAMTCDQAASAAEFALRLLNHDDTVADWKRVELHKSQLYNAPEQLTLPLHPRLAPA</sequence>
<reference evidence="2 3" key="1">
    <citation type="submission" date="2024-01" db="EMBL/GenBank/DDBJ databases">
        <title>The diversity of rhizobia nodulating Mimosa spp. in eleven states of Brazil covering several biomes is determined by host plant, location, and edaphic factors.</title>
        <authorList>
            <person name="Rouws L."/>
            <person name="Barauna A."/>
            <person name="Beukes C."/>
            <person name="De Faria S.M."/>
            <person name="Gross E."/>
            <person name="Dos Reis Junior F.B."/>
            <person name="Simon M."/>
            <person name="Maluk M."/>
            <person name="Odee D.W."/>
            <person name="Kenicer G."/>
            <person name="Young J.P.W."/>
            <person name="Reis V.M."/>
            <person name="Zilli J."/>
            <person name="James E.K."/>
        </authorList>
    </citation>
    <scope>NUCLEOTIDE SEQUENCE [LARGE SCALE GENOMIC DNA]</scope>
    <source>
        <strain evidence="2 3">JPY167</strain>
    </source>
</reference>
<dbReference type="EMBL" id="JAYMRV010000013">
    <property type="protein sequence ID" value="MEM5425847.1"/>
    <property type="molecule type" value="Genomic_DNA"/>
</dbReference>
<gene>
    <name evidence="2" type="ORF">VSR73_32915</name>
</gene>
<comment type="caution">
    <text evidence="2">The sequence shown here is derived from an EMBL/GenBank/DDBJ whole genome shotgun (WGS) entry which is preliminary data.</text>
</comment>